<dbReference type="Pfam" id="PF01875">
    <property type="entry name" value="Memo"/>
    <property type="match status" value="1"/>
</dbReference>
<reference evidence="4 5" key="1">
    <citation type="submission" date="2016-04" db="EMBL/GenBank/DDBJ databases">
        <title>Genome sequence of Methanobrevibacter filiformis DSM 11501.</title>
        <authorList>
            <person name="Poehlein A."/>
            <person name="Seedorf H."/>
            <person name="Daniel R."/>
        </authorList>
    </citation>
    <scope>NUCLEOTIDE SEQUENCE [LARGE SCALE GENOMIC DNA]</scope>
    <source>
        <strain evidence="4 5">DSM 11501</strain>
    </source>
</reference>
<evidence type="ECO:0000313" key="5">
    <source>
        <dbReference type="Proteomes" id="UP000077066"/>
    </source>
</evidence>
<organism evidence="4 5">
    <name type="scientific">Methanobrevibacter filiformis</name>
    <dbReference type="NCBI Taxonomy" id="55758"/>
    <lineage>
        <taxon>Archaea</taxon>
        <taxon>Methanobacteriati</taxon>
        <taxon>Methanobacteriota</taxon>
        <taxon>Methanomada group</taxon>
        <taxon>Methanobacteria</taxon>
        <taxon>Methanobacteriales</taxon>
        <taxon>Methanobacteriaceae</taxon>
        <taxon>Methanobrevibacter</taxon>
    </lineage>
</organism>
<protein>
    <recommendedName>
        <fullName evidence="2">MEMO1 family protein MBFIL_11080</fullName>
    </recommendedName>
</protein>
<dbReference type="NCBIfam" id="TIGR04336">
    <property type="entry name" value="AmmeMemoSam_B"/>
    <property type="match status" value="1"/>
</dbReference>
<evidence type="ECO:0000256" key="3">
    <source>
        <dbReference type="SAM" id="Phobius"/>
    </source>
</evidence>
<dbReference type="PANTHER" id="PTHR11060">
    <property type="entry name" value="PROTEIN MEMO1"/>
    <property type="match status" value="1"/>
</dbReference>
<evidence type="ECO:0000256" key="2">
    <source>
        <dbReference type="HAMAP-Rule" id="MF_00055"/>
    </source>
</evidence>
<dbReference type="STRING" id="55758.MBFIL_11080"/>
<keyword evidence="3" id="KW-1133">Transmembrane helix</keyword>
<sequence>MVFLLFIRFYYLIAKLSTIYLLYISLKLFIIHDLNIMIRKPTVSGLFYENNSDNLKKSIENCFRHELGPGKLPSLNKSTLESNGELDNFHGNIVGAVVPHAGYMYSGPIAANSYYQLVENGFPDTFIILCPNHTGIANGSISVFNKGAWNTPLGNVNIDETFANHLIADLDIVESDFSAHLNEHSCEVHLPFLQYFSSDFKILPIVTSIQSIDLMEKLSEGIARVAKDLKTRISVIASTDLTHYKPKTIAYKQDALIIDGISSMDENQLMDVIEKYDISMCGYGPTIATMSISKKLGASKFISLNYATSGDMINNSQDNDPEVVGYLSGIFV</sequence>
<keyword evidence="3" id="KW-0812">Transmembrane</keyword>
<dbReference type="PANTHER" id="PTHR11060:SF0">
    <property type="entry name" value="PROTEIN MEMO1"/>
    <property type="match status" value="1"/>
</dbReference>
<dbReference type="Gene3D" id="3.40.830.10">
    <property type="entry name" value="LigB-like"/>
    <property type="match status" value="1"/>
</dbReference>
<evidence type="ECO:0000313" key="4">
    <source>
        <dbReference type="EMBL" id="KZX12570.1"/>
    </source>
</evidence>
<dbReference type="PATRIC" id="fig|55758.3.peg.1273"/>
<gene>
    <name evidence="4" type="ORF">MBFIL_11080</name>
</gene>
<accession>A0A162FN77</accession>
<evidence type="ECO:0000256" key="1">
    <source>
        <dbReference type="ARBA" id="ARBA00006315"/>
    </source>
</evidence>
<dbReference type="InterPro" id="IPR002737">
    <property type="entry name" value="MEMO1_fam"/>
</dbReference>
<keyword evidence="3" id="KW-0472">Membrane</keyword>
<dbReference type="Proteomes" id="UP000077066">
    <property type="component" value="Unassembled WGS sequence"/>
</dbReference>
<feature type="transmembrane region" description="Helical" evidence="3">
    <location>
        <begin position="6"/>
        <end position="30"/>
    </location>
</feature>
<comment type="similarity">
    <text evidence="1 2">Belongs to the MEMO1 family.</text>
</comment>
<dbReference type="EMBL" id="LWMT01000227">
    <property type="protein sequence ID" value="KZX12570.1"/>
    <property type="molecule type" value="Genomic_DNA"/>
</dbReference>
<dbReference type="AlphaFoldDB" id="A0A162FN77"/>
<proteinExistence type="inferred from homology"/>
<keyword evidence="5" id="KW-1185">Reference proteome</keyword>
<name>A0A162FN77_9EURY</name>
<dbReference type="CDD" id="cd07361">
    <property type="entry name" value="MEMO_like"/>
    <property type="match status" value="1"/>
</dbReference>
<dbReference type="HAMAP" id="MF_00055">
    <property type="entry name" value="MEMO1"/>
    <property type="match status" value="1"/>
</dbReference>
<comment type="caution">
    <text evidence="4">The sequence shown here is derived from an EMBL/GenBank/DDBJ whole genome shotgun (WGS) entry which is preliminary data.</text>
</comment>